<sequence>MNYSGANQIINLWYDWPNGRNFNIVQHQLGKLLYDLEWNNGTSFFYTLDSTEECRVAHLDVGIIRSNWLDGANYLGQEHVDGFLCNVCEKWELKCVLHQCQAGSQNIGENVFTMERRSAHVMTFEVGAVLEDAKWQEPLYCFEKKDAEKNAKTHPVIADGFETSVRQRTLREFSTWYQSFADTIPDLLQQRLASAKVVSSGLVKVSMV</sequence>
<evidence type="ECO:0000313" key="2">
    <source>
        <dbReference type="Proteomes" id="UP001234297"/>
    </source>
</evidence>
<organism evidence="1 2">
    <name type="scientific">Persea americana</name>
    <name type="common">Avocado</name>
    <dbReference type="NCBI Taxonomy" id="3435"/>
    <lineage>
        <taxon>Eukaryota</taxon>
        <taxon>Viridiplantae</taxon>
        <taxon>Streptophyta</taxon>
        <taxon>Embryophyta</taxon>
        <taxon>Tracheophyta</taxon>
        <taxon>Spermatophyta</taxon>
        <taxon>Magnoliopsida</taxon>
        <taxon>Magnoliidae</taxon>
        <taxon>Laurales</taxon>
        <taxon>Lauraceae</taxon>
        <taxon>Persea</taxon>
    </lineage>
</organism>
<name>A0ACC2MLD1_PERAE</name>
<comment type="caution">
    <text evidence="1">The sequence shown here is derived from an EMBL/GenBank/DDBJ whole genome shotgun (WGS) entry which is preliminary data.</text>
</comment>
<evidence type="ECO:0000313" key="1">
    <source>
        <dbReference type="EMBL" id="KAJ8645962.1"/>
    </source>
</evidence>
<keyword evidence="2" id="KW-1185">Reference proteome</keyword>
<protein>
    <submittedName>
        <fullName evidence="1">Uncharacterized protein</fullName>
    </submittedName>
</protein>
<dbReference type="Proteomes" id="UP001234297">
    <property type="component" value="Chromosome 2"/>
</dbReference>
<reference evidence="1 2" key="1">
    <citation type="journal article" date="2022" name="Hortic Res">
        <title>A haplotype resolved chromosomal level avocado genome allows analysis of novel avocado genes.</title>
        <authorList>
            <person name="Nath O."/>
            <person name="Fletcher S.J."/>
            <person name="Hayward A."/>
            <person name="Shaw L.M."/>
            <person name="Masouleh A.K."/>
            <person name="Furtado A."/>
            <person name="Henry R.J."/>
            <person name="Mitter N."/>
        </authorList>
    </citation>
    <scope>NUCLEOTIDE SEQUENCE [LARGE SCALE GENOMIC DNA]</scope>
    <source>
        <strain evidence="2">cv. Hass</strain>
    </source>
</reference>
<proteinExistence type="predicted"/>
<gene>
    <name evidence="1" type="ORF">MRB53_007710</name>
</gene>
<accession>A0ACC2MLD1</accession>
<dbReference type="EMBL" id="CM056810">
    <property type="protein sequence ID" value="KAJ8645962.1"/>
    <property type="molecule type" value="Genomic_DNA"/>
</dbReference>